<accession>X0RF89</accession>
<sequence length="235" mass="27364">KYLTDSEIQYLLSAEVIFQWTDQKRFMKGMEKINTIIKKLTEDQKFSVARFLALIIYRNRILLAEINSNLKKSERREISHIANWTGLKLALIFHFISDSTKEDVVQSVWKDTDAAIDDMILVRDFYRQVVQNKEGMLDDLEKKDKMQYRIQCANKLVLTHTNVRKSASPLVSLQLTLHQDLSRKPEDEDAPKPRHPDYVPGYAPTLDNEDLKDKLNEGERIRTSELVTVEHGDTT</sequence>
<feature type="compositionally biased region" description="Basic and acidic residues" evidence="1">
    <location>
        <begin position="209"/>
        <end position="235"/>
    </location>
</feature>
<evidence type="ECO:0000313" key="2">
    <source>
        <dbReference type="EMBL" id="GAF67423.1"/>
    </source>
</evidence>
<feature type="region of interest" description="Disordered" evidence="1">
    <location>
        <begin position="182"/>
        <end position="235"/>
    </location>
</feature>
<feature type="non-terminal residue" evidence="2">
    <location>
        <position position="1"/>
    </location>
</feature>
<reference evidence="2" key="1">
    <citation type="journal article" date="2014" name="Front. Microbiol.">
        <title>High frequency of phylogenetically diverse reductive dehalogenase-homologous genes in deep subseafloor sedimentary metagenomes.</title>
        <authorList>
            <person name="Kawai M."/>
            <person name="Futagami T."/>
            <person name="Toyoda A."/>
            <person name="Takaki Y."/>
            <person name="Nishi S."/>
            <person name="Hori S."/>
            <person name="Arai W."/>
            <person name="Tsubouchi T."/>
            <person name="Morono Y."/>
            <person name="Uchiyama I."/>
            <person name="Ito T."/>
            <person name="Fujiyama A."/>
            <person name="Inagaki F."/>
            <person name="Takami H."/>
        </authorList>
    </citation>
    <scope>NUCLEOTIDE SEQUENCE</scope>
    <source>
        <strain evidence="2">Expedition CK06-06</strain>
    </source>
</reference>
<name>X0RF89_9ZZZZ</name>
<feature type="compositionally biased region" description="Basic and acidic residues" evidence="1">
    <location>
        <begin position="182"/>
        <end position="197"/>
    </location>
</feature>
<gene>
    <name evidence="2" type="ORF">S01H1_14524</name>
</gene>
<dbReference type="EMBL" id="BARS01007560">
    <property type="protein sequence ID" value="GAF67423.1"/>
    <property type="molecule type" value="Genomic_DNA"/>
</dbReference>
<organism evidence="2">
    <name type="scientific">marine sediment metagenome</name>
    <dbReference type="NCBI Taxonomy" id="412755"/>
    <lineage>
        <taxon>unclassified sequences</taxon>
        <taxon>metagenomes</taxon>
        <taxon>ecological metagenomes</taxon>
    </lineage>
</organism>
<proteinExistence type="predicted"/>
<comment type="caution">
    <text evidence="2">The sequence shown here is derived from an EMBL/GenBank/DDBJ whole genome shotgun (WGS) entry which is preliminary data.</text>
</comment>
<evidence type="ECO:0000256" key="1">
    <source>
        <dbReference type="SAM" id="MobiDB-lite"/>
    </source>
</evidence>
<protein>
    <submittedName>
        <fullName evidence="2">Uncharacterized protein</fullName>
    </submittedName>
</protein>
<dbReference type="AlphaFoldDB" id="X0RF89"/>